<dbReference type="InterPro" id="IPR012910">
    <property type="entry name" value="Plug_dom"/>
</dbReference>
<dbReference type="EMBL" id="DXFT01000136">
    <property type="protein sequence ID" value="HIX03854.1"/>
    <property type="molecule type" value="Genomic_DNA"/>
</dbReference>
<dbReference type="InterPro" id="IPR011662">
    <property type="entry name" value="Secretin/TonB_short_N"/>
</dbReference>
<accession>A0A9D1V186</accession>
<dbReference type="InterPro" id="IPR023997">
    <property type="entry name" value="TonB-dep_OMP_SusC/RagA_CS"/>
</dbReference>
<dbReference type="InterPro" id="IPR008969">
    <property type="entry name" value="CarboxyPept-like_regulatory"/>
</dbReference>
<feature type="domain" description="Secretin/TonB short N-terminal" evidence="6">
    <location>
        <begin position="68"/>
        <end position="119"/>
    </location>
</feature>
<evidence type="ECO:0000256" key="2">
    <source>
        <dbReference type="ARBA" id="ARBA00023136"/>
    </source>
</evidence>
<keyword evidence="3 4" id="KW-0998">Cell outer membrane</keyword>
<evidence type="ECO:0000256" key="1">
    <source>
        <dbReference type="ARBA" id="ARBA00022448"/>
    </source>
</evidence>
<dbReference type="Gene3D" id="2.170.130.10">
    <property type="entry name" value="TonB-dependent receptor, plug domain"/>
    <property type="match status" value="1"/>
</dbReference>
<protein>
    <submittedName>
        <fullName evidence="7">Carboxypeptidase-like regulatory domain-containing protein</fullName>
    </submittedName>
</protein>
<reference evidence="7" key="2">
    <citation type="submission" date="2021-04" db="EMBL/GenBank/DDBJ databases">
        <authorList>
            <person name="Gilroy R."/>
        </authorList>
    </citation>
    <scope>NUCLEOTIDE SEQUENCE</scope>
    <source>
        <strain evidence="7">23274</strain>
    </source>
</reference>
<sequence>MEKNSHESFSDGIFRLKKVKRKVSWLMSFLWVCLLPGNVFAQEQKVTLDFVDAKVSDVFDEINRQTGLGFVYNRTQLQEINPVTLQVENVTVDAALKQLLADTPFEYYFEAGSIVIRKRMQVQKPQQLEERDVKGVVKDEAGNPLPGVAVLLKGTTIGVATDVNGNFQLTVPQQEGLTLVFSFVGMKTQEYIVKDEKPLHIVMEEDAKMIDEVVVTGIFQKARESYTGSVNTVNKEELRMFKGQNMLQTLRNIDASLNISMNNAFGSDPNQLPQINIRGTSSLPMSIDELNENTRQSVNAPLIIMDGFEISLTKLMDYNDDVIKSITILKDASATAIYGSRGANGVIVITTLKPEPGKLRVTLQAGITAELPDLNSYDLLNAAEKLDLENHIGLYEVAGNPGMTAEYQKQYNKRLKDVLSGVDTDWLALPLRNGVGQQYNLRLEGGSEEFRWSTTLSYKDTEGAMKGSSRKVFNGDIMLSYTHKSLIFQNSTSISNTIAKNSPYGAFSDYVAQQPYNRIYDDEGNLIRYFDGFYADSDPVQNPLYDAMLNIIDKSKTLSLINNFAVEWKIIHGLTLRGQLGISTNRLTSDLFYPAEHSMFSDESVYPVGSPRKGSYTYGTGEDFSYDGRVTLSYSNLFKPKSVI</sequence>
<evidence type="ECO:0000313" key="7">
    <source>
        <dbReference type="EMBL" id="HIX03854.1"/>
    </source>
</evidence>
<feature type="chain" id="PRO_5038800343" evidence="5">
    <location>
        <begin position="42"/>
        <end position="644"/>
    </location>
</feature>
<organism evidence="7 8">
    <name type="scientific">Candidatus Odoribacter faecigallinarum</name>
    <dbReference type="NCBI Taxonomy" id="2838706"/>
    <lineage>
        <taxon>Bacteria</taxon>
        <taxon>Pseudomonadati</taxon>
        <taxon>Bacteroidota</taxon>
        <taxon>Bacteroidia</taxon>
        <taxon>Bacteroidales</taxon>
        <taxon>Odoribacteraceae</taxon>
        <taxon>Odoribacter</taxon>
    </lineage>
</organism>
<keyword evidence="5" id="KW-0732">Signal</keyword>
<dbReference type="Gene3D" id="3.55.50.30">
    <property type="match status" value="1"/>
</dbReference>
<evidence type="ECO:0000256" key="4">
    <source>
        <dbReference type="PROSITE-ProRule" id="PRU01360"/>
    </source>
</evidence>
<reference evidence="7" key="1">
    <citation type="journal article" date="2021" name="PeerJ">
        <title>Extensive microbial diversity within the chicken gut microbiome revealed by metagenomics and culture.</title>
        <authorList>
            <person name="Gilroy R."/>
            <person name="Ravi A."/>
            <person name="Getino M."/>
            <person name="Pursley I."/>
            <person name="Horton D.L."/>
            <person name="Alikhan N.F."/>
            <person name="Baker D."/>
            <person name="Gharbi K."/>
            <person name="Hall N."/>
            <person name="Watson M."/>
            <person name="Adriaenssens E.M."/>
            <person name="Foster-Nyarko E."/>
            <person name="Jarju S."/>
            <person name="Secka A."/>
            <person name="Antonio M."/>
            <person name="Oren A."/>
            <person name="Chaudhuri R.R."/>
            <person name="La Ragione R."/>
            <person name="Hildebrand F."/>
            <person name="Pallen M.J."/>
        </authorList>
    </citation>
    <scope>NUCLEOTIDE SEQUENCE</scope>
    <source>
        <strain evidence="7">23274</strain>
    </source>
</reference>
<evidence type="ECO:0000259" key="6">
    <source>
        <dbReference type="SMART" id="SM00965"/>
    </source>
</evidence>
<keyword evidence="7" id="KW-0121">Carboxypeptidase</keyword>
<keyword evidence="1 4" id="KW-0813">Transport</keyword>
<keyword evidence="4" id="KW-0812">Transmembrane</keyword>
<dbReference type="Gene3D" id="2.60.40.1120">
    <property type="entry name" value="Carboxypeptidase-like, regulatory domain"/>
    <property type="match status" value="1"/>
</dbReference>
<dbReference type="NCBIfam" id="TIGR04057">
    <property type="entry name" value="SusC_RagA_signa"/>
    <property type="match status" value="1"/>
</dbReference>
<keyword evidence="7" id="KW-0645">Protease</keyword>
<keyword evidence="4" id="KW-1134">Transmembrane beta strand</keyword>
<dbReference type="InterPro" id="IPR039426">
    <property type="entry name" value="TonB-dep_rcpt-like"/>
</dbReference>
<dbReference type="SMART" id="SM00965">
    <property type="entry name" value="STN"/>
    <property type="match status" value="1"/>
</dbReference>
<dbReference type="GO" id="GO:0009279">
    <property type="term" value="C:cell outer membrane"/>
    <property type="evidence" value="ECO:0007669"/>
    <property type="project" value="UniProtKB-SubCell"/>
</dbReference>
<dbReference type="SUPFAM" id="SSF56935">
    <property type="entry name" value="Porins"/>
    <property type="match status" value="1"/>
</dbReference>
<gene>
    <name evidence="7" type="ORF">H9863_07040</name>
</gene>
<dbReference type="PROSITE" id="PS52016">
    <property type="entry name" value="TONB_DEPENDENT_REC_3"/>
    <property type="match status" value="1"/>
</dbReference>
<comment type="subcellular location">
    <subcellularLocation>
        <location evidence="4">Cell outer membrane</location>
        <topology evidence="4">Multi-pass membrane protein</topology>
    </subcellularLocation>
</comment>
<dbReference type="Pfam" id="PF07715">
    <property type="entry name" value="Plug"/>
    <property type="match status" value="1"/>
</dbReference>
<comment type="similarity">
    <text evidence="4">Belongs to the TonB-dependent receptor family.</text>
</comment>
<dbReference type="Pfam" id="PF07660">
    <property type="entry name" value="STN"/>
    <property type="match status" value="1"/>
</dbReference>
<comment type="caution">
    <text evidence="7">The sequence shown here is derived from an EMBL/GenBank/DDBJ whole genome shotgun (WGS) entry which is preliminary data.</text>
</comment>
<name>A0A9D1V186_9BACT</name>
<evidence type="ECO:0000256" key="5">
    <source>
        <dbReference type="SAM" id="SignalP"/>
    </source>
</evidence>
<dbReference type="Pfam" id="PF13715">
    <property type="entry name" value="CarbopepD_reg_2"/>
    <property type="match status" value="1"/>
</dbReference>
<feature type="signal peptide" evidence="5">
    <location>
        <begin position="1"/>
        <end position="41"/>
    </location>
</feature>
<evidence type="ECO:0000313" key="8">
    <source>
        <dbReference type="Proteomes" id="UP000824202"/>
    </source>
</evidence>
<dbReference type="GO" id="GO:0004180">
    <property type="term" value="F:carboxypeptidase activity"/>
    <property type="evidence" value="ECO:0007669"/>
    <property type="project" value="UniProtKB-KW"/>
</dbReference>
<dbReference type="Proteomes" id="UP000824202">
    <property type="component" value="Unassembled WGS sequence"/>
</dbReference>
<keyword evidence="2 4" id="KW-0472">Membrane</keyword>
<dbReference type="AlphaFoldDB" id="A0A9D1V186"/>
<proteinExistence type="inferred from homology"/>
<evidence type="ECO:0000256" key="3">
    <source>
        <dbReference type="ARBA" id="ARBA00023237"/>
    </source>
</evidence>
<dbReference type="InterPro" id="IPR037066">
    <property type="entry name" value="Plug_dom_sf"/>
</dbReference>
<keyword evidence="7" id="KW-0378">Hydrolase</keyword>
<dbReference type="SUPFAM" id="SSF49464">
    <property type="entry name" value="Carboxypeptidase regulatory domain-like"/>
    <property type="match status" value="1"/>
</dbReference>
<feature type="non-terminal residue" evidence="7">
    <location>
        <position position="644"/>
    </location>
</feature>